<sequence length="337" mass="35704">MLQVCWLTLLLPHGAAALRVSAEALAQFEGYSMQRELAFAQSAALKASELLQRPEGSVHAARELLSQMIGSDERGRWLWHVDAQAVVVSLMGEEDPVLGLVHSPSDGETIVGTAGGGAFALEANGVRSCAAGGASMRATVLHLPAEEQWSPRLDAFIEHLENTGTGMPVEVRTKGGHSCCEGLREVVLSRADFHLAPPAAFIPQQPTPSAAVLGAFGLILEESGGSLSDAYGEPIDILRLVDEAKSADGEEKASSSALRHGILAGPDVMVPYICRAIKASFPANEMDGSLLMPPSFFEGSLRQQFDASAFALPIEFVADYDDASQPETSHDVDDDLA</sequence>
<keyword evidence="1" id="KW-0732">Signal</keyword>
<evidence type="ECO:0000313" key="3">
    <source>
        <dbReference type="Proteomes" id="UP001515480"/>
    </source>
</evidence>
<reference evidence="2 3" key="1">
    <citation type="journal article" date="2024" name="Science">
        <title>Giant polyketide synthase enzymes in the biosynthesis of giant marine polyether toxins.</title>
        <authorList>
            <person name="Fallon T.R."/>
            <person name="Shende V.V."/>
            <person name="Wierzbicki I.H."/>
            <person name="Pendleton A.L."/>
            <person name="Watervoot N.F."/>
            <person name="Auber R.P."/>
            <person name="Gonzalez D.J."/>
            <person name="Wisecaver J.H."/>
            <person name="Moore B.S."/>
        </authorList>
    </citation>
    <scope>NUCLEOTIDE SEQUENCE [LARGE SCALE GENOMIC DNA]</scope>
    <source>
        <strain evidence="2 3">12B1</strain>
    </source>
</reference>
<protein>
    <submittedName>
        <fullName evidence="2">Uncharacterized protein</fullName>
    </submittedName>
</protein>
<feature type="signal peptide" evidence="1">
    <location>
        <begin position="1"/>
        <end position="17"/>
    </location>
</feature>
<feature type="chain" id="PRO_5044311294" evidence="1">
    <location>
        <begin position="18"/>
        <end position="337"/>
    </location>
</feature>
<evidence type="ECO:0000313" key="2">
    <source>
        <dbReference type="EMBL" id="KAL1522474.1"/>
    </source>
</evidence>
<organism evidence="2 3">
    <name type="scientific">Prymnesium parvum</name>
    <name type="common">Toxic golden alga</name>
    <dbReference type="NCBI Taxonomy" id="97485"/>
    <lineage>
        <taxon>Eukaryota</taxon>
        <taxon>Haptista</taxon>
        <taxon>Haptophyta</taxon>
        <taxon>Prymnesiophyceae</taxon>
        <taxon>Prymnesiales</taxon>
        <taxon>Prymnesiaceae</taxon>
        <taxon>Prymnesium</taxon>
    </lineage>
</organism>
<dbReference type="EMBL" id="JBGBPQ010000006">
    <property type="protein sequence ID" value="KAL1522474.1"/>
    <property type="molecule type" value="Genomic_DNA"/>
</dbReference>
<evidence type="ECO:0000256" key="1">
    <source>
        <dbReference type="SAM" id="SignalP"/>
    </source>
</evidence>
<gene>
    <name evidence="2" type="ORF">AB1Y20_017462</name>
</gene>
<dbReference type="Proteomes" id="UP001515480">
    <property type="component" value="Unassembled WGS sequence"/>
</dbReference>
<accession>A0AB34JPI0</accession>
<keyword evidence="3" id="KW-1185">Reference proteome</keyword>
<comment type="caution">
    <text evidence="2">The sequence shown here is derived from an EMBL/GenBank/DDBJ whole genome shotgun (WGS) entry which is preliminary data.</text>
</comment>
<dbReference type="AlphaFoldDB" id="A0AB34JPI0"/>
<dbReference type="SUPFAM" id="SSF56655">
    <property type="entry name" value="Carbohydrate phosphatase"/>
    <property type="match status" value="1"/>
</dbReference>
<name>A0AB34JPI0_PRYPA</name>
<proteinExistence type="predicted"/>